<keyword evidence="1" id="KW-0472">Membrane</keyword>
<dbReference type="GO" id="GO:0006644">
    <property type="term" value="P:phospholipid metabolic process"/>
    <property type="evidence" value="ECO:0007669"/>
    <property type="project" value="TreeGrafter"/>
</dbReference>
<dbReference type="PANTHER" id="PTHR21325">
    <property type="entry name" value="PHOSPHOLIPASE B, PLB1"/>
    <property type="match status" value="1"/>
</dbReference>
<dbReference type="STRING" id="41447.ENSSDUP00000006068"/>
<name>A0A3B4TJ62_SERDU</name>
<dbReference type="GO" id="GO:0004623">
    <property type="term" value="F:phospholipase A2 activity"/>
    <property type="evidence" value="ECO:0007669"/>
    <property type="project" value="TreeGrafter"/>
</dbReference>
<reference evidence="2" key="2">
    <citation type="submission" date="2025-09" db="UniProtKB">
        <authorList>
            <consortium name="Ensembl"/>
        </authorList>
    </citation>
    <scope>IDENTIFICATION</scope>
</reference>
<evidence type="ECO:0000313" key="3">
    <source>
        <dbReference type="Proteomes" id="UP000261420"/>
    </source>
</evidence>
<feature type="transmembrane region" description="Helical" evidence="1">
    <location>
        <begin position="139"/>
        <end position="161"/>
    </location>
</feature>
<dbReference type="InterPro" id="IPR038885">
    <property type="entry name" value="PLB1"/>
</dbReference>
<dbReference type="OMA" id="INHEYQV"/>
<keyword evidence="1" id="KW-1133">Transmembrane helix</keyword>
<keyword evidence="1" id="KW-0812">Transmembrane</keyword>
<reference evidence="2" key="1">
    <citation type="submission" date="2025-08" db="UniProtKB">
        <authorList>
            <consortium name="Ensembl"/>
        </authorList>
    </citation>
    <scope>IDENTIFICATION</scope>
</reference>
<organism evidence="2 3">
    <name type="scientific">Seriola dumerili</name>
    <name type="common">Greater amberjack</name>
    <name type="synonym">Caranx dumerili</name>
    <dbReference type="NCBI Taxonomy" id="41447"/>
    <lineage>
        <taxon>Eukaryota</taxon>
        <taxon>Metazoa</taxon>
        <taxon>Chordata</taxon>
        <taxon>Craniata</taxon>
        <taxon>Vertebrata</taxon>
        <taxon>Euteleostomi</taxon>
        <taxon>Actinopterygii</taxon>
        <taxon>Neopterygii</taxon>
        <taxon>Teleostei</taxon>
        <taxon>Neoteleostei</taxon>
        <taxon>Acanthomorphata</taxon>
        <taxon>Carangaria</taxon>
        <taxon>Carangiformes</taxon>
        <taxon>Carangidae</taxon>
        <taxon>Seriola</taxon>
    </lineage>
</organism>
<dbReference type="Ensembl" id="ENSSDUT00000006191.1">
    <property type="protein sequence ID" value="ENSSDUP00000006068.1"/>
    <property type="gene ID" value="ENSSDUG00000004475.1"/>
</dbReference>
<keyword evidence="3" id="KW-1185">Reference proteome</keyword>
<dbReference type="GO" id="GO:0004622">
    <property type="term" value="F:phosphatidylcholine lysophospholipase activity"/>
    <property type="evidence" value="ECO:0007669"/>
    <property type="project" value="TreeGrafter"/>
</dbReference>
<dbReference type="AlphaFoldDB" id="A0A3B4TJ62"/>
<proteinExistence type="predicted"/>
<sequence length="185" mass="20474">LEEIKRVNLEYQHLISGDRYDGKGDFAVVLQPFLHNSFIPNIGADTSFFSLDCLHISERSHAEMAIALWNNMLEPVGKKQAYNNFTYDRSKIHCPSEASPFIFTKINSLQTPPGTTTPTTSSSPTTTIPVPKCPSSIPIWVPVVVGIVSLLAGITVAWLLLSCSKCWKKSGEETDRGENMRGTNF</sequence>
<dbReference type="Proteomes" id="UP000261420">
    <property type="component" value="Unplaced"/>
</dbReference>
<evidence type="ECO:0000313" key="2">
    <source>
        <dbReference type="Ensembl" id="ENSSDUP00000006068.1"/>
    </source>
</evidence>
<accession>A0A3B4TJ62</accession>
<dbReference type="GO" id="GO:0050253">
    <property type="term" value="F:retinyl-palmitate esterase activity"/>
    <property type="evidence" value="ECO:0007669"/>
    <property type="project" value="TreeGrafter"/>
</dbReference>
<dbReference type="GO" id="GO:0031526">
    <property type="term" value="C:brush border membrane"/>
    <property type="evidence" value="ECO:0007669"/>
    <property type="project" value="TreeGrafter"/>
</dbReference>
<dbReference type="GeneTree" id="ENSGT00530000063883"/>
<evidence type="ECO:0000256" key="1">
    <source>
        <dbReference type="SAM" id="Phobius"/>
    </source>
</evidence>
<dbReference type="PANTHER" id="PTHR21325:SF52">
    <property type="entry name" value="PHOSPHOLIPASE B1, MEMBRANE-ASSOCIATED"/>
    <property type="match status" value="1"/>
</dbReference>
<protein>
    <submittedName>
        <fullName evidence="2">Uncharacterized protein</fullName>
    </submittedName>
</protein>